<name>A0ABW5G989_9PSEU</name>
<dbReference type="PANTHER" id="PTHR19879">
    <property type="entry name" value="TRANSCRIPTION INITIATION FACTOR TFIID"/>
    <property type="match status" value="1"/>
</dbReference>
<dbReference type="Gene3D" id="2.130.10.10">
    <property type="entry name" value="YVTN repeat-like/Quinoprotein amine dehydrogenase"/>
    <property type="match status" value="5"/>
</dbReference>
<feature type="repeat" description="WD" evidence="3">
    <location>
        <begin position="1276"/>
        <end position="1317"/>
    </location>
</feature>
<feature type="repeat" description="WD" evidence="3">
    <location>
        <begin position="689"/>
        <end position="723"/>
    </location>
</feature>
<dbReference type="CDD" id="cd00267">
    <property type="entry name" value="ABC_ATPase"/>
    <property type="match status" value="1"/>
</dbReference>
<evidence type="ECO:0000313" key="6">
    <source>
        <dbReference type="EMBL" id="MFD2457032.1"/>
    </source>
</evidence>
<accession>A0ABW5G989</accession>
<dbReference type="SUPFAM" id="SSF50978">
    <property type="entry name" value="WD40 repeat-like"/>
    <property type="match status" value="2"/>
</dbReference>
<dbReference type="InterPro" id="IPR036322">
    <property type="entry name" value="WD40_repeat_dom_sf"/>
</dbReference>
<feature type="repeat" description="WD" evidence="3">
    <location>
        <begin position="1105"/>
        <end position="1125"/>
    </location>
</feature>
<feature type="repeat" description="WD" evidence="3">
    <location>
        <begin position="735"/>
        <end position="768"/>
    </location>
</feature>
<dbReference type="Proteomes" id="UP001597419">
    <property type="component" value="Unassembled WGS sequence"/>
</dbReference>
<dbReference type="SMART" id="SM00320">
    <property type="entry name" value="WD40"/>
    <property type="match status" value="14"/>
</dbReference>
<feature type="repeat" description="WD" evidence="3">
    <location>
        <begin position="918"/>
        <end position="950"/>
    </location>
</feature>
<evidence type="ECO:0000256" key="3">
    <source>
        <dbReference type="PROSITE-ProRule" id="PRU00221"/>
    </source>
</evidence>
<comment type="caution">
    <text evidence="6">The sequence shown here is derived from an EMBL/GenBank/DDBJ whole genome shotgun (WGS) entry which is preliminary data.</text>
</comment>
<proteinExistence type="predicted"/>
<dbReference type="PROSITE" id="PS00678">
    <property type="entry name" value="WD_REPEATS_1"/>
    <property type="match status" value="10"/>
</dbReference>
<dbReference type="RefSeq" id="WP_345401949.1">
    <property type="nucleotide sequence ID" value="NZ_BAABHG010000013.1"/>
</dbReference>
<gene>
    <name evidence="6" type="ORF">ACFSYJ_00405</name>
</gene>
<dbReference type="Pfam" id="PF20703">
    <property type="entry name" value="nSTAND1"/>
    <property type="match status" value="1"/>
</dbReference>
<dbReference type="PROSITE" id="PS50294">
    <property type="entry name" value="WD_REPEATS_REGION"/>
    <property type="match status" value="12"/>
</dbReference>
<reference evidence="7" key="1">
    <citation type="journal article" date="2019" name="Int. J. Syst. Evol. Microbiol.">
        <title>The Global Catalogue of Microorganisms (GCM) 10K type strain sequencing project: providing services to taxonomists for standard genome sequencing and annotation.</title>
        <authorList>
            <consortium name="The Broad Institute Genomics Platform"/>
            <consortium name="The Broad Institute Genome Sequencing Center for Infectious Disease"/>
            <person name="Wu L."/>
            <person name="Ma J."/>
        </authorList>
    </citation>
    <scope>NUCLEOTIDE SEQUENCE [LARGE SCALE GENOMIC DNA]</scope>
    <source>
        <strain evidence="7">CGMCC 4.7643</strain>
    </source>
</reference>
<feature type="repeat" description="WD" evidence="3">
    <location>
        <begin position="1139"/>
        <end position="1180"/>
    </location>
</feature>
<dbReference type="InterPro" id="IPR011044">
    <property type="entry name" value="Quino_amine_DH_bsu"/>
</dbReference>
<sequence>MRTTGPVLGPRGVFAERFALLYAEAGDPPLKRVAESVNRKNLADKRGRPLRVTPQRVSDWRRGRNVPARFAALAAVLEVLIGQARKARPYPPLESLYDLAAWQTLWESALAAPSGTSDEHPADDAPPVGDGVCPYQGLAAFTQADAGWFFGRTRSTAALVKRLESAAETGGVVMLVGASGAGKSSLLRAGLIPALARGTLQADGSARWPSVVLTPRDNPMKELVARVPELADLAEEVGAASHDGEDGNVPGGPADDGFDDRVRAAFAACAEREAGRDARLVLVVDQFEETFTLCANETQRSAFIRTVHAACTPPHPGGTAPAVAICGLRADFYGPCLDFPELAEALQERQATLGAMTAGEVREAVTGPAKAVGLQLEAGLVDLVLRDLATTGARGASDTGRAAYDAGALPLLSHALLATWQRRQAGKLTIAGYRAAGGIQGAVAATAERAWAQLDGTGQSVAHAMLLRLVRIGDDMRDTRRRSTKEELVEFTDDAATAEEALEVLAAERLVTLDAESAEITHEALLQAWPRLRDWIDQDRAGNLVRQRLDEDAAAWQDQGRDASALYRGARLETARHAAAARPAHLTGAAREFLATSERHRRRSSWGRRAGVALVAVFALIAASTAIVALRQRDDAEFRQVVAEADRLADTDPSLSARLTLVAHRLRPEDQSVTAKLLSTQQIPLATPLPGHRGSVYETSFSPDGTVLATAGYDGEVRLWDLRDRGAPKPLGAPITDHTSWVTSAVFTPDGRTLVTAGDDHTLRLWNIADPAKPTPLGRATSTGGTIYCVAIAPDGRTLATADDDHTVRLWNIADPAKPTPLGEPLTGHTERVRTVAFGPDGRTLASAGNDHTVRLWNVTDPAKPTPLGEPLTGHTDTVHWVVFAPDGRTLATASDDRTLRLWNVADPARPAPIGQPITGHTGGIWQAEFSPDGRVLASAGDSTVRLWNLADPAKPVAVGKPLNGNNGNTFTVAFSPDGRSLSTGNENGVTQLWSLPETALDGHAGPVTTVATRPDGRLLATGSTDRTVRLWDLADPKRPVATGPPLTGHTAPVISTTFSPDGGTLATASDDNTLRFWNVTDPARPRPLGPPRETAARYGSVAVFAPDGRTLAAGDDDESVRLWNTADPARPEPAGPRLTAHPSYVNSTVFRPDGGLLATSSGTSAVQLWDVTDPARAKPLGEPFTRHSAPIRSIAFSPDGKVLASGSDDHTVALWDVADPARPRPLGTPLTGYSKAVFSAVFSADGRTLATSSGTSAVRLWDVTDPARPRSLGTLDTDADVGYAVRFGPASRTLLTGQADGTTRSWDLNADHAAARVCGATHGVLTPEQWQQHLPQISPLSPCG</sequence>
<dbReference type="InterPro" id="IPR019775">
    <property type="entry name" value="WD40_repeat_CS"/>
</dbReference>
<keyword evidence="2" id="KW-0677">Repeat</keyword>
<keyword evidence="1 3" id="KW-0853">WD repeat</keyword>
<feature type="repeat" description="WD" evidence="3">
    <location>
        <begin position="826"/>
        <end position="859"/>
    </location>
</feature>
<keyword evidence="4" id="KW-0175">Coiled coil</keyword>
<dbReference type="InterPro" id="IPR001680">
    <property type="entry name" value="WD40_rpt"/>
</dbReference>
<feature type="domain" description="Novel STAND NTPase 1" evidence="5">
    <location>
        <begin position="134"/>
        <end position="563"/>
    </location>
</feature>
<dbReference type="SUPFAM" id="SSF50969">
    <property type="entry name" value="YVTN repeat-like/Quinoprotein amine dehydrogenase"/>
    <property type="match status" value="1"/>
</dbReference>
<feature type="repeat" description="WD" evidence="3">
    <location>
        <begin position="1231"/>
        <end position="1272"/>
    </location>
</feature>
<feature type="repeat" description="WD" evidence="3">
    <location>
        <begin position="872"/>
        <end position="905"/>
    </location>
</feature>
<feature type="coiled-coil region" evidence="4">
    <location>
        <begin position="481"/>
        <end position="508"/>
    </location>
</feature>
<evidence type="ECO:0000256" key="1">
    <source>
        <dbReference type="ARBA" id="ARBA00022574"/>
    </source>
</evidence>
<dbReference type="InterPro" id="IPR020472">
    <property type="entry name" value="WD40_PAC1"/>
</dbReference>
<feature type="repeat" description="WD" evidence="3">
    <location>
        <begin position="963"/>
        <end position="996"/>
    </location>
</feature>
<dbReference type="InterPro" id="IPR049052">
    <property type="entry name" value="nSTAND1"/>
</dbReference>
<evidence type="ECO:0000256" key="4">
    <source>
        <dbReference type="SAM" id="Coils"/>
    </source>
</evidence>
<dbReference type="InterPro" id="IPR027417">
    <property type="entry name" value="P-loop_NTPase"/>
</dbReference>
<dbReference type="PRINTS" id="PR00320">
    <property type="entry name" value="GPROTEINBRPT"/>
</dbReference>
<dbReference type="PANTHER" id="PTHR19879:SF9">
    <property type="entry name" value="TRANSCRIPTION INITIATION FACTOR TFIID SUBUNIT 5"/>
    <property type="match status" value="1"/>
</dbReference>
<feature type="repeat" description="WD" evidence="3">
    <location>
        <begin position="1001"/>
        <end position="1042"/>
    </location>
</feature>
<keyword evidence="7" id="KW-1185">Reference proteome</keyword>
<dbReference type="CDD" id="cd00200">
    <property type="entry name" value="WD40"/>
    <property type="match status" value="2"/>
</dbReference>
<dbReference type="Pfam" id="PF00400">
    <property type="entry name" value="WD40"/>
    <property type="match status" value="13"/>
</dbReference>
<evidence type="ECO:0000313" key="7">
    <source>
        <dbReference type="Proteomes" id="UP001597419"/>
    </source>
</evidence>
<dbReference type="PROSITE" id="PS50082">
    <property type="entry name" value="WD_REPEATS_2"/>
    <property type="match status" value="14"/>
</dbReference>
<organism evidence="6 7">
    <name type="scientific">Amycolatopsis samaneae</name>
    <dbReference type="NCBI Taxonomy" id="664691"/>
    <lineage>
        <taxon>Bacteria</taxon>
        <taxon>Bacillati</taxon>
        <taxon>Actinomycetota</taxon>
        <taxon>Actinomycetes</taxon>
        <taxon>Pseudonocardiales</taxon>
        <taxon>Pseudonocardiaceae</taxon>
        <taxon>Amycolatopsis</taxon>
    </lineage>
</organism>
<dbReference type="InterPro" id="IPR015943">
    <property type="entry name" value="WD40/YVTN_repeat-like_dom_sf"/>
</dbReference>
<protein>
    <submittedName>
        <fullName evidence="6">AAA family ATPase</fullName>
    </submittedName>
</protein>
<evidence type="ECO:0000259" key="5">
    <source>
        <dbReference type="Pfam" id="PF20703"/>
    </source>
</evidence>
<feature type="repeat" description="WD" evidence="3">
    <location>
        <begin position="1185"/>
        <end position="1218"/>
    </location>
</feature>
<feature type="repeat" description="WD" evidence="3">
    <location>
        <begin position="1047"/>
        <end position="1080"/>
    </location>
</feature>
<feature type="repeat" description="WD" evidence="3">
    <location>
        <begin position="780"/>
        <end position="813"/>
    </location>
</feature>
<evidence type="ECO:0000256" key="2">
    <source>
        <dbReference type="ARBA" id="ARBA00022737"/>
    </source>
</evidence>
<dbReference type="SUPFAM" id="SSF52540">
    <property type="entry name" value="P-loop containing nucleoside triphosphate hydrolases"/>
    <property type="match status" value="1"/>
</dbReference>
<dbReference type="EMBL" id="JBHUKU010000001">
    <property type="protein sequence ID" value="MFD2457032.1"/>
    <property type="molecule type" value="Genomic_DNA"/>
</dbReference>